<gene>
    <name evidence="1" type="ORF">L2E82_45542</name>
</gene>
<dbReference type="EMBL" id="CM042016">
    <property type="protein sequence ID" value="KAI3700901.1"/>
    <property type="molecule type" value="Genomic_DNA"/>
</dbReference>
<protein>
    <submittedName>
        <fullName evidence="1">Uncharacterized protein</fullName>
    </submittedName>
</protein>
<proteinExistence type="predicted"/>
<reference evidence="2" key="1">
    <citation type="journal article" date="2022" name="Mol. Ecol. Resour.">
        <title>The genomes of chicory, endive, great burdock and yacon provide insights into Asteraceae palaeo-polyploidization history and plant inulin production.</title>
        <authorList>
            <person name="Fan W."/>
            <person name="Wang S."/>
            <person name="Wang H."/>
            <person name="Wang A."/>
            <person name="Jiang F."/>
            <person name="Liu H."/>
            <person name="Zhao H."/>
            <person name="Xu D."/>
            <person name="Zhang Y."/>
        </authorList>
    </citation>
    <scope>NUCLEOTIDE SEQUENCE [LARGE SCALE GENOMIC DNA]</scope>
    <source>
        <strain evidence="2">cv. Punajuju</strain>
    </source>
</reference>
<organism evidence="1 2">
    <name type="scientific">Cichorium intybus</name>
    <name type="common">Chicory</name>
    <dbReference type="NCBI Taxonomy" id="13427"/>
    <lineage>
        <taxon>Eukaryota</taxon>
        <taxon>Viridiplantae</taxon>
        <taxon>Streptophyta</taxon>
        <taxon>Embryophyta</taxon>
        <taxon>Tracheophyta</taxon>
        <taxon>Spermatophyta</taxon>
        <taxon>Magnoliopsida</taxon>
        <taxon>eudicotyledons</taxon>
        <taxon>Gunneridae</taxon>
        <taxon>Pentapetalae</taxon>
        <taxon>asterids</taxon>
        <taxon>campanulids</taxon>
        <taxon>Asterales</taxon>
        <taxon>Asteraceae</taxon>
        <taxon>Cichorioideae</taxon>
        <taxon>Cichorieae</taxon>
        <taxon>Cichoriinae</taxon>
        <taxon>Cichorium</taxon>
    </lineage>
</organism>
<accession>A0ACB8ZU98</accession>
<reference evidence="1 2" key="2">
    <citation type="journal article" date="2022" name="Mol. Ecol. Resour.">
        <title>The genomes of chicory, endive, great burdock and yacon provide insights into Asteraceae paleo-polyploidization history and plant inulin production.</title>
        <authorList>
            <person name="Fan W."/>
            <person name="Wang S."/>
            <person name="Wang H."/>
            <person name="Wang A."/>
            <person name="Jiang F."/>
            <person name="Liu H."/>
            <person name="Zhao H."/>
            <person name="Xu D."/>
            <person name="Zhang Y."/>
        </authorList>
    </citation>
    <scope>NUCLEOTIDE SEQUENCE [LARGE SCALE GENOMIC DNA]</scope>
    <source>
        <strain evidence="2">cv. Punajuju</strain>
        <tissue evidence="1">Leaves</tissue>
    </source>
</reference>
<dbReference type="Proteomes" id="UP001055811">
    <property type="component" value="Linkage Group LG08"/>
</dbReference>
<keyword evidence="2" id="KW-1185">Reference proteome</keyword>
<evidence type="ECO:0000313" key="1">
    <source>
        <dbReference type="EMBL" id="KAI3700901.1"/>
    </source>
</evidence>
<sequence length="186" mass="20788">MSGSMLDTTTSTSDSPNPYFQVGFSDSPVRLADVLPSVSTLLAPKKRATFVNNVKYCLRCQGRKTKFTATSGTPVCRQGFCPFLAVVTTGVWGGNFVRALNWEISLWQVIGEKDGIILEGEKGDFLRVHRGFWFYTIGQRQGCVLQEAHGMLLKKIGSPPCNFKQLRYKEEMEKKCKTTECKSNLT</sequence>
<name>A0ACB8ZU98_CICIN</name>
<evidence type="ECO:0000313" key="2">
    <source>
        <dbReference type="Proteomes" id="UP001055811"/>
    </source>
</evidence>
<comment type="caution">
    <text evidence="1">The sequence shown here is derived from an EMBL/GenBank/DDBJ whole genome shotgun (WGS) entry which is preliminary data.</text>
</comment>